<proteinExistence type="predicted"/>
<evidence type="ECO:0000313" key="2">
    <source>
        <dbReference type="Proteomes" id="UP000054485"/>
    </source>
</evidence>
<evidence type="ECO:0000313" key="1">
    <source>
        <dbReference type="EMBL" id="KIK45003.1"/>
    </source>
</evidence>
<name>A0A0D0BPF9_9AGAM</name>
<dbReference type="Proteomes" id="UP000054485">
    <property type="component" value="Unassembled WGS sequence"/>
</dbReference>
<keyword evidence="2" id="KW-1185">Reference proteome</keyword>
<organism evidence="1 2">
    <name type="scientific">Suillus luteus UH-Slu-Lm8-n1</name>
    <dbReference type="NCBI Taxonomy" id="930992"/>
    <lineage>
        <taxon>Eukaryota</taxon>
        <taxon>Fungi</taxon>
        <taxon>Dikarya</taxon>
        <taxon>Basidiomycota</taxon>
        <taxon>Agaricomycotina</taxon>
        <taxon>Agaricomycetes</taxon>
        <taxon>Agaricomycetidae</taxon>
        <taxon>Boletales</taxon>
        <taxon>Suillineae</taxon>
        <taxon>Suillaceae</taxon>
        <taxon>Suillus</taxon>
    </lineage>
</organism>
<dbReference type="HOGENOM" id="CLU_2777630_0_0_1"/>
<dbReference type="EMBL" id="KN835180">
    <property type="protein sequence ID" value="KIK45003.1"/>
    <property type="molecule type" value="Genomic_DNA"/>
</dbReference>
<dbReference type="AlphaFoldDB" id="A0A0D0BPF9"/>
<protein>
    <submittedName>
        <fullName evidence="1">Uncharacterized protein</fullName>
    </submittedName>
</protein>
<reference evidence="1 2" key="1">
    <citation type="submission" date="2014-04" db="EMBL/GenBank/DDBJ databases">
        <authorList>
            <consortium name="DOE Joint Genome Institute"/>
            <person name="Kuo A."/>
            <person name="Ruytinx J."/>
            <person name="Rineau F."/>
            <person name="Colpaert J."/>
            <person name="Kohler A."/>
            <person name="Nagy L.G."/>
            <person name="Floudas D."/>
            <person name="Copeland A."/>
            <person name="Barry K.W."/>
            <person name="Cichocki N."/>
            <person name="Veneault-Fourrey C."/>
            <person name="LaButti K."/>
            <person name="Lindquist E.A."/>
            <person name="Lipzen A."/>
            <person name="Lundell T."/>
            <person name="Morin E."/>
            <person name="Murat C."/>
            <person name="Sun H."/>
            <person name="Tunlid A."/>
            <person name="Henrissat B."/>
            <person name="Grigoriev I.V."/>
            <person name="Hibbett D.S."/>
            <person name="Martin F."/>
            <person name="Nordberg H.P."/>
            <person name="Cantor M.N."/>
            <person name="Hua S.X."/>
        </authorList>
    </citation>
    <scope>NUCLEOTIDE SEQUENCE [LARGE SCALE GENOMIC DNA]</scope>
    <source>
        <strain evidence="1 2">UH-Slu-Lm8-n1</strain>
    </source>
</reference>
<dbReference type="InParanoid" id="A0A0D0BPF9"/>
<gene>
    <name evidence="1" type="ORF">CY34DRAFT_802091</name>
</gene>
<reference evidence="2" key="2">
    <citation type="submission" date="2015-01" db="EMBL/GenBank/DDBJ databases">
        <title>Evolutionary Origins and Diversification of the Mycorrhizal Mutualists.</title>
        <authorList>
            <consortium name="DOE Joint Genome Institute"/>
            <consortium name="Mycorrhizal Genomics Consortium"/>
            <person name="Kohler A."/>
            <person name="Kuo A."/>
            <person name="Nagy L.G."/>
            <person name="Floudas D."/>
            <person name="Copeland A."/>
            <person name="Barry K.W."/>
            <person name="Cichocki N."/>
            <person name="Veneault-Fourrey C."/>
            <person name="LaButti K."/>
            <person name="Lindquist E.A."/>
            <person name="Lipzen A."/>
            <person name="Lundell T."/>
            <person name="Morin E."/>
            <person name="Murat C."/>
            <person name="Riley R."/>
            <person name="Ohm R."/>
            <person name="Sun H."/>
            <person name="Tunlid A."/>
            <person name="Henrissat B."/>
            <person name="Grigoriev I.V."/>
            <person name="Hibbett D.S."/>
            <person name="Martin F."/>
        </authorList>
    </citation>
    <scope>NUCLEOTIDE SEQUENCE [LARGE SCALE GENOMIC DNA]</scope>
    <source>
        <strain evidence="2">UH-Slu-Lm8-n1</strain>
    </source>
</reference>
<accession>A0A0D0BPF9</accession>
<sequence>MYRYVQLSLSQLDRPISYFNAVTLDIDSCQAQAFTQSPGLQFNRESEVLNSGNSRLHPGFTGGCGIFTQ</sequence>